<keyword evidence="4" id="KW-1185">Reference proteome</keyword>
<accession>Q8D242</accession>
<proteinExistence type="predicted"/>
<dbReference type="CDD" id="cd16442">
    <property type="entry name" value="BPL"/>
    <property type="match status" value="1"/>
</dbReference>
<dbReference type="Pfam" id="PF03099">
    <property type="entry name" value="BPL_LplA_LipB"/>
    <property type="match status" value="1"/>
</dbReference>
<sequence>MIDYDLLSKIIRKLSNAKSYKIEKLFNSRFFCDELINKYFIKMNSIGIDIFIKQNKYFFLKNPINLLNKKYISKKCFPNKVTFLDIIDSTNNYIYKNKLNFLSGDSCIAEYQTKGRGKRGKKWFSSFGNNICLSMYWNSKKKIQTISILSFTIGKIIKKILYNIGISKVEVKFPNDIFVNDKKISGILIETYNNIDNTIDVIIGIGINLNLNIKISNLIDQKWTDLNKNKTPIDRNFLISYVICSVRKELSKLEI</sequence>
<dbReference type="PROSITE" id="PS51733">
    <property type="entry name" value="BPL_LPL_CATALYTIC"/>
    <property type="match status" value="1"/>
</dbReference>
<dbReference type="GO" id="GO:0005737">
    <property type="term" value="C:cytoplasm"/>
    <property type="evidence" value="ECO:0007669"/>
    <property type="project" value="TreeGrafter"/>
</dbReference>
<organism evidence="3 4">
    <name type="scientific">Wigglesworthia glossinidia brevipalpis</name>
    <dbReference type="NCBI Taxonomy" id="36870"/>
    <lineage>
        <taxon>Bacteria</taxon>
        <taxon>Pseudomonadati</taxon>
        <taxon>Pseudomonadota</taxon>
        <taxon>Gammaproteobacteria</taxon>
        <taxon>Enterobacterales</taxon>
        <taxon>Erwiniaceae</taxon>
        <taxon>Wigglesworthia</taxon>
    </lineage>
</organism>
<evidence type="ECO:0000313" key="3">
    <source>
        <dbReference type="EMBL" id="BAC24659.1"/>
    </source>
</evidence>
<dbReference type="AlphaFoldDB" id="Q8D242"/>
<dbReference type="HOGENOM" id="CLU_051096_4_0_6"/>
<evidence type="ECO:0000313" key="4">
    <source>
        <dbReference type="Proteomes" id="UP000000562"/>
    </source>
</evidence>
<feature type="domain" description="BPL/LPL catalytic" evidence="2">
    <location>
        <begin position="66"/>
        <end position="254"/>
    </location>
</feature>
<dbReference type="OrthoDB" id="9807064at2"/>
<keyword evidence="1" id="KW-0436">Ligase</keyword>
<dbReference type="KEGG" id="wbr:birA"/>
<dbReference type="STRING" id="36870.gene:10369017"/>
<dbReference type="PANTHER" id="PTHR12835:SF5">
    <property type="entry name" value="BIOTIN--PROTEIN LIGASE"/>
    <property type="match status" value="1"/>
</dbReference>
<evidence type="ECO:0000259" key="2">
    <source>
        <dbReference type="PROSITE" id="PS51733"/>
    </source>
</evidence>
<evidence type="ECO:0000256" key="1">
    <source>
        <dbReference type="ARBA" id="ARBA00022598"/>
    </source>
</evidence>
<dbReference type="EMBL" id="BA000021">
    <property type="protein sequence ID" value="BAC24659.1"/>
    <property type="molecule type" value="Genomic_DNA"/>
</dbReference>
<name>Q8D242_WIGBR</name>
<dbReference type="InterPro" id="IPR004408">
    <property type="entry name" value="Biotin_CoA_COase_ligase"/>
</dbReference>
<dbReference type="GO" id="GO:0004077">
    <property type="term" value="F:biotin--[biotin carboxyl-carrier protein] ligase activity"/>
    <property type="evidence" value="ECO:0007669"/>
    <property type="project" value="InterPro"/>
</dbReference>
<dbReference type="PANTHER" id="PTHR12835">
    <property type="entry name" value="BIOTIN PROTEIN LIGASE"/>
    <property type="match status" value="1"/>
</dbReference>
<dbReference type="Gene3D" id="3.30.930.10">
    <property type="entry name" value="Bira Bifunctional Protein, Domain 2"/>
    <property type="match status" value="1"/>
</dbReference>
<dbReference type="NCBIfam" id="TIGR00121">
    <property type="entry name" value="birA_ligase"/>
    <property type="match status" value="1"/>
</dbReference>
<dbReference type="InterPro" id="IPR004143">
    <property type="entry name" value="BPL_LPL_catalytic"/>
</dbReference>
<dbReference type="InterPro" id="IPR045864">
    <property type="entry name" value="aa-tRNA-synth_II/BPL/LPL"/>
</dbReference>
<dbReference type="Proteomes" id="UP000000562">
    <property type="component" value="Chromosome"/>
</dbReference>
<reference evidence="3 4" key="1">
    <citation type="journal article" date="2002" name="Nat. Genet.">
        <title>Genome sequence of the endocellular obligate symbiont of tsetse flies, Wigglesworthia glossinidia.</title>
        <authorList>
            <person name="Akman L."/>
            <person name="Yamashita A."/>
            <person name="Watanabe H."/>
            <person name="Oshima K."/>
            <person name="Shiba T."/>
            <person name="Hattori M."/>
            <person name="Aksoy S."/>
        </authorList>
    </citation>
    <scope>NUCLEOTIDE SEQUENCE [LARGE SCALE GENOMIC DNA]</scope>
</reference>
<gene>
    <name evidence="3" type="primary">birA</name>
</gene>
<protein>
    <submittedName>
        <fullName evidence="3">BirA protein</fullName>
    </submittedName>
</protein>
<dbReference type="SUPFAM" id="SSF55681">
    <property type="entry name" value="Class II aaRS and biotin synthetases"/>
    <property type="match status" value="1"/>
</dbReference>
<dbReference type="eggNOG" id="COG0340">
    <property type="taxonomic scope" value="Bacteria"/>
</dbReference>